<keyword evidence="4" id="KW-1185">Reference proteome</keyword>
<proteinExistence type="inferred from homology"/>
<dbReference type="GO" id="GO:0003690">
    <property type="term" value="F:double-stranded DNA binding"/>
    <property type="evidence" value="ECO:0007669"/>
    <property type="project" value="InterPro"/>
</dbReference>
<dbReference type="FunFam" id="1.10.10.10:FF:000146">
    <property type="entry name" value="PCI domain-containing protein 2 homolog"/>
    <property type="match status" value="1"/>
</dbReference>
<dbReference type="GO" id="GO:0000973">
    <property type="term" value="P:post-transcriptional tethering of RNA polymerase II gene DNA at nuclear periphery"/>
    <property type="evidence" value="ECO:0007669"/>
    <property type="project" value="TreeGrafter"/>
</dbReference>
<dbReference type="Pfam" id="PF01399">
    <property type="entry name" value="PCI"/>
    <property type="match status" value="1"/>
</dbReference>
<dbReference type="InterPro" id="IPR045114">
    <property type="entry name" value="Csn12-like"/>
</dbReference>
<protein>
    <recommendedName>
        <fullName evidence="2">PCI domain-containing protein</fullName>
    </recommendedName>
</protein>
<dbReference type="InterPro" id="IPR000717">
    <property type="entry name" value="PCI_dom"/>
</dbReference>
<evidence type="ECO:0000313" key="4">
    <source>
        <dbReference type="Proteomes" id="UP001162131"/>
    </source>
</evidence>
<dbReference type="Proteomes" id="UP001162131">
    <property type="component" value="Unassembled WGS sequence"/>
</dbReference>
<dbReference type="PANTHER" id="PTHR12732">
    <property type="entry name" value="UNCHARACTERIZED PROTEASOME COMPONENT REGION PCI-CONTAINING"/>
    <property type="match status" value="1"/>
</dbReference>
<evidence type="ECO:0000256" key="1">
    <source>
        <dbReference type="ARBA" id="ARBA00025771"/>
    </source>
</evidence>
<organism evidence="3 4">
    <name type="scientific">Blepharisma stoltei</name>
    <dbReference type="NCBI Taxonomy" id="1481888"/>
    <lineage>
        <taxon>Eukaryota</taxon>
        <taxon>Sar</taxon>
        <taxon>Alveolata</taxon>
        <taxon>Ciliophora</taxon>
        <taxon>Postciliodesmatophora</taxon>
        <taxon>Heterotrichea</taxon>
        <taxon>Heterotrichida</taxon>
        <taxon>Blepharismidae</taxon>
        <taxon>Blepharisma</taxon>
    </lineage>
</organism>
<evidence type="ECO:0000259" key="2">
    <source>
        <dbReference type="PROSITE" id="PS50250"/>
    </source>
</evidence>
<dbReference type="Gene3D" id="1.10.10.10">
    <property type="entry name" value="Winged helix-like DNA-binding domain superfamily/Winged helix DNA-binding domain"/>
    <property type="match status" value="1"/>
</dbReference>
<accession>A0AAU9IJ77</accession>
<comment type="caution">
    <text evidence="3">The sequence shown here is derived from an EMBL/GenBank/DDBJ whole genome shotgun (WGS) entry which is preliminary data.</text>
</comment>
<name>A0AAU9IJ77_9CILI</name>
<comment type="similarity">
    <text evidence="1">Belongs to the CSN12 family.</text>
</comment>
<dbReference type="PROSITE" id="PS50250">
    <property type="entry name" value="PCI"/>
    <property type="match status" value="1"/>
</dbReference>
<gene>
    <name evidence="3" type="ORF">BSTOLATCC_MIC5104</name>
</gene>
<sequence>MNIYFKKLINWKIHYCFISEYFINQIYIMDTQRWINEFLVALADFNSPRLCELLFSERIHETSAKKEEIARVITKILQNGSQESETSYELWTEFLTEHLMARIHKINRFKHMNEAYNRLLKIFRDDGEGFWFLPIIKKYSRFLFNEGVRSSQLDEVVNSLRKLLSACQVSQPPPESKVMGLYFALILSFKALFRLNTLQTCSSLLRLVSSEHSKLPPLRIYPKCQQVEFNYYEGRFSIYDQNIKRAEECLEFAFNHCHKDNIRNKRIILRYLVPVKVGRGKFPTEALLRKYKLQELGDILKCIKTGNIGGYASALDANQDKFIQQGIYIMMETLKILAYRNLFLKTYKILEKKQISLHYFVTAIKTSGVSEVEIEEVECILANLIFKKWIKGYISAQKKVLVLSKNDPFPKVSLIDD</sequence>
<dbReference type="GO" id="GO:0070390">
    <property type="term" value="C:transcription export complex 2"/>
    <property type="evidence" value="ECO:0007669"/>
    <property type="project" value="TreeGrafter"/>
</dbReference>
<dbReference type="PANTHER" id="PTHR12732:SF0">
    <property type="entry name" value="PCI DOMAIN-CONTAINING PROTEIN 2"/>
    <property type="match status" value="1"/>
</dbReference>
<feature type="domain" description="PCI" evidence="2">
    <location>
        <begin position="227"/>
        <end position="408"/>
    </location>
</feature>
<evidence type="ECO:0000313" key="3">
    <source>
        <dbReference type="EMBL" id="CAG9311844.1"/>
    </source>
</evidence>
<dbReference type="GO" id="GO:0003723">
    <property type="term" value="F:RNA binding"/>
    <property type="evidence" value="ECO:0007669"/>
    <property type="project" value="InterPro"/>
</dbReference>
<reference evidence="3" key="1">
    <citation type="submission" date="2021-09" db="EMBL/GenBank/DDBJ databases">
        <authorList>
            <consortium name="AG Swart"/>
            <person name="Singh M."/>
            <person name="Singh A."/>
            <person name="Seah K."/>
            <person name="Emmerich C."/>
        </authorList>
    </citation>
    <scope>NUCLEOTIDE SEQUENCE</scope>
    <source>
        <strain evidence="3">ATCC30299</strain>
    </source>
</reference>
<dbReference type="EMBL" id="CAJZBQ010000005">
    <property type="protein sequence ID" value="CAG9311844.1"/>
    <property type="molecule type" value="Genomic_DNA"/>
</dbReference>
<dbReference type="AlphaFoldDB" id="A0AAU9IJ77"/>
<dbReference type="GO" id="GO:0016973">
    <property type="term" value="P:poly(A)+ mRNA export from nucleus"/>
    <property type="evidence" value="ECO:0007669"/>
    <property type="project" value="TreeGrafter"/>
</dbReference>
<dbReference type="GO" id="GO:0006368">
    <property type="term" value="P:transcription elongation by RNA polymerase II"/>
    <property type="evidence" value="ECO:0007669"/>
    <property type="project" value="TreeGrafter"/>
</dbReference>
<dbReference type="SMART" id="SM00753">
    <property type="entry name" value="PAM"/>
    <property type="match status" value="1"/>
</dbReference>
<dbReference type="InterPro" id="IPR036388">
    <property type="entry name" value="WH-like_DNA-bd_sf"/>
</dbReference>